<evidence type="ECO:0000313" key="2">
    <source>
        <dbReference type="EMBL" id="OIQ88825.1"/>
    </source>
</evidence>
<gene>
    <name evidence="2" type="ORF">GALL_292980</name>
</gene>
<organism evidence="2">
    <name type="scientific">mine drainage metagenome</name>
    <dbReference type="NCBI Taxonomy" id="410659"/>
    <lineage>
        <taxon>unclassified sequences</taxon>
        <taxon>metagenomes</taxon>
        <taxon>ecological metagenomes</taxon>
    </lineage>
</organism>
<dbReference type="GO" id="GO:0015628">
    <property type="term" value="P:protein secretion by the type II secretion system"/>
    <property type="evidence" value="ECO:0007669"/>
    <property type="project" value="InterPro"/>
</dbReference>
<dbReference type="GO" id="GO:0015627">
    <property type="term" value="C:type II protein secretion system complex"/>
    <property type="evidence" value="ECO:0007669"/>
    <property type="project" value="InterPro"/>
</dbReference>
<keyword evidence="1" id="KW-0175">Coiled coil</keyword>
<dbReference type="InterPro" id="IPR007690">
    <property type="entry name" value="T2SS_GspM"/>
</dbReference>
<dbReference type="Pfam" id="PF04612">
    <property type="entry name" value="T2SSM"/>
    <property type="match status" value="1"/>
</dbReference>
<protein>
    <submittedName>
        <fullName evidence="2">General secretion pathway, M protein</fullName>
    </submittedName>
</protein>
<proteinExistence type="predicted"/>
<reference evidence="2" key="1">
    <citation type="submission" date="2016-10" db="EMBL/GenBank/DDBJ databases">
        <title>Sequence of Gallionella enrichment culture.</title>
        <authorList>
            <person name="Poehlein A."/>
            <person name="Muehling M."/>
            <person name="Daniel R."/>
        </authorList>
    </citation>
    <scope>NUCLEOTIDE SEQUENCE</scope>
</reference>
<evidence type="ECO:0000256" key="1">
    <source>
        <dbReference type="SAM" id="Coils"/>
    </source>
</evidence>
<dbReference type="EMBL" id="MLJW01000356">
    <property type="protein sequence ID" value="OIQ88825.1"/>
    <property type="molecule type" value="Genomic_DNA"/>
</dbReference>
<feature type="coiled-coil region" evidence="1">
    <location>
        <begin position="47"/>
        <end position="77"/>
    </location>
</feature>
<accession>A0A1J5QYN3</accession>
<comment type="caution">
    <text evidence="2">The sequence shown here is derived from an EMBL/GenBank/DDBJ whole genome shotgun (WGS) entry which is preliminary data.</text>
</comment>
<name>A0A1J5QYN3_9ZZZZ</name>
<sequence>MKPILDALRQRWRTLATREQRAVAAAALVLVLALLWLALLRPALRTVREAPREIETLQRQLRDVRRQADELARLNSAPAAPSADIDLRATLQQWMPAHDASAQASFGVLPDGVSIEVRAMRAGTLLELARAARHDWGATLTAVHLQRGANGFDGSVQLTRTTPR</sequence>
<dbReference type="AlphaFoldDB" id="A0A1J5QYN3"/>